<dbReference type="InterPro" id="IPR042171">
    <property type="entry name" value="Acyl-CoA_hotdog"/>
</dbReference>
<gene>
    <name evidence="3" type="ORF">UCREL1_11252</name>
</gene>
<dbReference type="InterPro" id="IPR049449">
    <property type="entry name" value="TesB_ACOT8-like_N"/>
</dbReference>
<dbReference type="HOGENOM" id="CLU_050730_0_0_1"/>
<organism evidence="3 4">
    <name type="scientific">Eutypa lata (strain UCR-EL1)</name>
    <name type="common">Grapevine dieback disease fungus</name>
    <name type="synonym">Eutypa armeniacae</name>
    <dbReference type="NCBI Taxonomy" id="1287681"/>
    <lineage>
        <taxon>Eukaryota</taxon>
        <taxon>Fungi</taxon>
        <taxon>Dikarya</taxon>
        <taxon>Ascomycota</taxon>
        <taxon>Pezizomycotina</taxon>
        <taxon>Sordariomycetes</taxon>
        <taxon>Xylariomycetidae</taxon>
        <taxon>Xylariales</taxon>
        <taxon>Diatrypaceae</taxon>
        <taxon>Eutypa</taxon>
    </lineage>
</organism>
<feature type="domain" description="Acyl-CoA thioesterase-like C-terminal" evidence="2">
    <location>
        <begin position="187"/>
        <end position="320"/>
    </location>
</feature>
<dbReference type="InterPro" id="IPR029069">
    <property type="entry name" value="HotDog_dom_sf"/>
</dbReference>
<dbReference type="OrthoDB" id="2532955at2759"/>
<dbReference type="SUPFAM" id="SSF54637">
    <property type="entry name" value="Thioesterase/thiol ester dehydrase-isomerase"/>
    <property type="match status" value="1"/>
</dbReference>
<evidence type="ECO:0000313" key="3">
    <source>
        <dbReference type="EMBL" id="EMR61817.1"/>
    </source>
</evidence>
<dbReference type="AlphaFoldDB" id="M7SCD1"/>
<dbReference type="PANTHER" id="PTHR38110:SF1">
    <property type="entry name" value="THIOESTERASE DOMAIN-CONTAINING PROTEIN"/>
    <property type="match status" value="1"/>
</dbReference>
<evidence type="ECO:0000259" key="1">
    <source>
        <dbReference type="Pfam" id="PF13622"/>
    </source>
</evidence>
<dbReference type="Pfam" id="PF13622">
    <property type="entry name" value="4HBT_3"/>
    <property type="match status" value="1"/>
</dbReference>
<dbReference type="PANTHER" id="PTHR38110">
    <property type="entry name" value="CHROMOSOME 23, WHOLE GENOME SHOTGUN SEQUENCE"/>
    <property type="match status" value="1"/>
</dbReference>
<dbReference type="KEGG" id="ela:UCREL1_11252"/>
<proteinExistence type="predicted"/>
<dbReference type="InterPro" id="IPR052389">
    <property type="entry name" value="Sec_Metab_Biosynth-Assoc"/>
</dbReference>
<dbReference type="Pfam" id="PF20789">
    <property type="entry name" value="4HBT_3C"/>
    <property type="match status" value="1"/>
</dbReference>
<reference evidence="4" key="1">
    <citation type="journal article" date="2013" name="Genome Announc.">
        <title>Draft genome sequence of the grapevine dieback fungus Eutypa lata UCR-EL1.</title>
        <authorList>
            <person name="Blanco-Ulate B."/>
            <person name="Rolshausen P.E."/>
            <person name="Cantu D."/>
        </authorList>
    </citation>
    <scope>NUCLEOTIDE SEQUENCE [LARGE SCALE GENOMIC DNA]</scope>
    <source>
        <strain evidence="4">UCR-EL1</strain>
    </source>
</reference>
<feature type="domain" description="Acyl-CoA thioesterase-like N-terminal HotDog" evidence="1">
    <location>
        <begin position="33"/>
        <end position="109"/>
    </location>
</feature>
<dbReference type="eggNOG" id="ENOG502S4UX">
    <property type="taxonomic scope" value="Eukaryota"/>
</dbReference>
<evidence type="ECO:0000259" key="2">
    <source>
        <dbReference type="Pfam" id="PF20789"/>
    </source>
</evidence>
<dbReference type="Gene3D" id="2.40.160.210">
    <property type="entry name" value="Acyl-CoA thioesterase, double hotdog domain"/>
    <property type="match status" value="1"/>
</dbReference>
<dbReference type="InterPro" id="IPR049450">
    <property type="entry name" value="ACOT8-like_C"/>
</dbReference>
<name>M7SCD1_EUTLA</name>
<dbReference type="EMBL" id="KB707542">
    <property type="protein sequence ID" value="EMR61817.1"/>
    <property type="molecule type" value="Genomic_DNA"/>
</dbReference>
<accession>M7SCD1</accession>
<sequence>MASSDGSSLSFVPFPDAIKVEKLDPHVYKINLDESYCIGTVPNGGYAGSCMLAAASAHLSSRGQPDMLTVHFEYPGRTAAGSAIVMIEDVKIARQFSILHLTLWQGGLVEQTPWITPSISRRTVLAYTTYTNLRASTGMSVRTGYEAIAAAALPPPPDFETLKLKGADKGWKESKLPRALASWRSLRNWCFYLPREGQLVPGTLDMWIRMASSERITQAALPYVADSFPWNLHTFLPAPTDGGAEAQSEAAQRNDQRTELWFPTVTLNLETKMALPEGGVEWLAMRVTSKQIKNGKFDLDITIRDSEGQLVALSHHVAMIVSIEKNIGEPSKPTL</sequence>
<dbReference type="Proteomes" id="UP000012174">
    <property type="component" value="Unassembled WGS sequence"/>
</dbReference>
<evidence type="ECO:0000313" key="4">
    <source>
        <dbReference type="Proteomes" id="UP000012174"/>
    </source>
</evidence>
<protein>
    <submittedName>
        <fullName evidence="3">Putative thioesterase family protein</fullName>
    </submittedName>
</protein>
<keyword evidence="4" id="KW-1185">Reference proteome</keyword>
<dbReference type="OMA" id="HTELYGA"/>